<evidence type="ECO:0000256" key="1">
    <source>
        <dbReference type="SAM" id="MobiDB-lite"/>
    </source>
</evidence>
<feature type="region of interest" description="Disordered" evidence="1">
    <location>
        <begin position="68"/>
        <end position="96"/>
    </location>
</feature>
<dbReference type="VEuPathDB" id="FungiDB:MYCTH_2310160"/>
<dbReference type="PANTHER" id="PTHR38788">
    <property type="entry name" value="CLR5 DOMAIN-CONTAINING PROTEIN"/>
    <property type="match status" value="1"/>
</dbReference>
<gene>
    <name evidence="3" type="ORF">MYCTH_2310160</name>
</gene>
<dbReference type="Pfam" id="PF14420">
    <property type="entry name" value="Clr5"/>
    <property type="match status" value="1"/>
</dbReference>
<dbReference type="eggNOG" id="ENOG502T1KG">
    <property type="taxonomic scope" value="Eukaryota"/>
</dbReference>
<dbReference type="InterPro" id="IPR025676">
    <property type="entry name" value="Clr5_dom"/>
</dbReference>
<dbReference type="EMBL" id="CP003007">
    <property type="protein sequence ID" value="AEO60679.1"/>
    <property type="molecule type" value="Genomic_DNA"/>
</dbReference>
<feature type="domain" description="Clr5" evidence="2">
    <location>
        <begin position="16"/>
        <end position="67"/>
    </location>
</feature>
<evidence type="ECO:0000259" key="2">
    <source>
        <dbReference type="Pfam" id="PF14420"/>
    </source>
</evidence>
<accession>G2QL47</accession>
<evidence type="ECO:0000313" key="4">
    <source>
        <dbReference type="Proteomes" id="UP000007322"/>
    </source>
</evidence>
<dbReference type="STRING" id="573729.G2QL47"/>
<keyword evidence="4" id="KW-1185">Reference proteome</keyword>
<dbReference type="OMA" id="CARVAGK"/>
<dbReference type="Proteomes" id="UP000007322">
    <property type="component" value="Chromosome 6"/>
</dbReference>
<protein>
    <recommendedName>
        <fullName evidence="2">Clr5 domain-containing protein</fullName>
    </recommendedName>
</protein>
<organism evidence="3 4">
    <name type="scientific">Thermothelomyces thermophilus (strain ATCC 42464 / BCRC 31852 / DSM 1799)</name>
    <name type="common">Sporotrichum thermophile</name>
    <dbReference type="NCBI Taxonomy" id="573729"/>
    <lineage>
        <taxon>Eukaryota</taxon>
        <taxon>Fungi</taxon>
        <taxon>Dikarya</taxon>
        <taxon>Ascomycota</taxon>
        <taxon>Pezizomycotina</taxon>
        <taxon>Sordariomycetes</taxon>
        <taxon>Sordariomycetidae</taxon>
        <taxon>Sordariales</taxon>
        <taxon>Chaetomiaceae</taxon>
        <taxon>Thermothelomyces</taxon>
    </lineage>
</organism>
<dbReference type="PANTHER" id="PTHR38788:SF3">
    <property type="entry name" value="CLR5 DOMAIN-CONTAINING PROTEIN"/>
    <property type="match status" value="1"/>
</dbReference>
<dbReference type="HOGENOM" id="CLU_539899_0_0_1"/>
<reference evidence="3 4" key="1">
    <citation type="journal article" date="2011" name="Nat. Biotechnol.">
        <title>Comparative genomic analysis of the thermophilic biomass-degrading fungi Myceliophthora thermophila and Thielavia terrestris.</title>
        <authorList>
            <person name="Berka R.M."/>
            <person name="Grigoriev I.V."/>
            <person name="Otillar R."/>
            <person name="Salamov A."/>
            <person name="Grimwood J."/>
            <person name="Reid I."/>
            <person name="Ishmael N."/>
            <person name="John T."/>
            <person name="Darmond C."/>
            <person name="Moisan M.-C."/>
            <person name="Henrissat B."/>
            <person name="Coutinho P.M."/>
            <person name="Lombard V."/>
            <person name="Natvig D.O."/>
            <person name="Lindquist E."/>
            <person name="Schmutz J."/>
            <person name="Lucas S."/>
            <person name="Harris P."/>
            <person name="Powlowski J."/>
            <person name="Bellemare A."/>
            <person name="Taylor D."/>
            <person name="Butler G."/>
            <person name="de Vries R.P."/>
            <person name="Allijn I.E."/>
            <person name="van den Brink J."/>
            <person name="Ushinsky S."/>
            <person name="Storms R."/>
            <person name="Powell A.J."/>
            <person name="Paulsen I.T."/>
            <person name="Elbourne L.D.H."/>
            <person name="Baker S.E."/>
            <person name="Magnuson J."/>
            <person name="LaBoissiere S."/>
            <person name="Clutterbuck A.J."/>
            <person name="Martinez D."/>
            <person name="Wogulis M."/>
            <person name="de Leon A.L."/>
            <person name="Rey M.W."/>
            <person name="Tsang A."/>
        </authorList>
    </citation>
    <scope>NUCLEOTIDE SEQUENCE [LARGE SCALE GENOMIC DNA]</scope>
    <source>
        <strain evidence="4">ATCC 42464 / BCRC 31852 / DSM 1799</strain>
    </source>
</reference>
<sequence length="505" mass="56774">MTKFRNGTRRSAPRLPDKEWERMKQVIMDKYRILPLEAVVKYMKKEHNFSATRRQYIHRLKGWGVRKYKPTHSGPVRRSSPAPATSGSDAPPPPVDVDELCVVRVRPSSDYPELTANAGWPKRGRGQPGPLRDSLLWLADMLSLLGDFRNVGHIVTEQWKTNLRRYGGDAWLSTTRAKMEPKVARMLARSGDRQPVPSQDSWERLCWEFRHAYTYCTAGGEETHGEEQIAIALDRIIFQDGQGADRLKQLDRRVSGLDTPAYVLLRSALARYNSVHPDDKKFDLDNIMQQFVAQHLPTTTRSGPDITCLSSCLRWCISELEKNDAGVPPQVPRPPGTRRRHSAIRPGADDFFTTLCTFWHHLSQESGGILPCRRGAGARAPAWALDAEDQLGIQAPYLLGIVVCMITAADLQETCGEAARRPVLERALAGAKALNRLLDRGQSGKDALLEAFLRQACAVGWPLTELHDRDLGCRVRDVRVDADSMAPYRRYIAESLRVTDLSPPT</sequence>
<evidence type="ECO:0000313" key="3">
    <source>
        <dbReference type="EMBL" id="AEO60679.1"/>
    </source>
</evidence>
<name>G2QL47_THET4</name>
<dbReference type="InParanoid" id="G2QL47"/>
<dbReference type="RefSeq" id="XP_003665924.1">
    <property type="nucleotide sequence ID" value="XM_003665876.1"/>
</dbReference>
<dbReference type="KEGG" id="mtm:MYCTH_2310160"/>
<dbReference type="AlphaFoldDB" id="G2QL47"/>
<dbReference type="GeneID" id="11513827"/>
<dbReference type="OrthoDB" id="4580334at2759"/>
<proteinExistence type="predicted"/>